<organism evidence="1 2">
    <name type="scientific">Rhizophagus irregularis</name>
    <dbReference type="NCBI Taxonomy" id="588596"/>
    <lineage>
        <taxon>Eukaryota</taxon>
        <taxon>Fungi</taxon>
        <taxon>Fungi incertae sedis</taxon>
        <taxon>Mucoromycota</taxon>
        <taxon>Glomeromycotina</taxon>
        <taxon>Glomeromycetes</taxon>
        <taxon>Glomerales</taxon>
        <taxon>Glomeraceae</taxon>
        <taxon>Rhizophagus</taxon>
    </lineage>
</organism>
<dbReference type="AlphaFoldDB" id="A0A2I1H2W9"/>
<protein>
    <submittedName>
        <fullName evidence="1">Uncharacterized protein</fullName>
    </submittedName>
</protein>
<proteinExistence type="predicted"/>
<evidence type="ECO:0000313" key="1">
    <source>
        <dbReference type="EMBL" id="PKY53229.1"/>
    </source>
</evidence>
<sequence>MSDMEDLVRNPNNAEDFLKFISYNGYQYLYEMTAQLSLFVENSFLKNLFDKGSQAMDKVQLLVVGCFATRAYTLYGDMNDNTELEYPSADDELFASTSSSNTKTTPKPVLETPPILPDVGRLKSCLIM</sequence>
<name>A0A2I1H2W9_9GLOM</name>
<dbReference type="Proteomes" id="UP000234323">
    <property type="component" value="Unassembled WGS sequence"/>
</dbReference>
<keyword evidence="2" id="KW-1185">Reference proteome</keyword>
<accession>A0A2I1H2W9</accession>
<reference evidence="1 2" key="1">
    <citation type="submission" date="2015-10" db="EMBL/GenBank/DDBJ databases">
        <title>Genome analyses suggest a sexual origin of heterokaryosis in a supposedly ancient asexual fungus.</title>
        <authorList>
            <person name="Ropars J."/>
            <person name="Sedzielewska K."/>
            <person name="Noel J."/>
            <person name="Charron P."/>
            <person name="Farinelli L."/>
            <person name="Marton T."/>
            <person name="Kruger M."/>
            <person name="Pelin A."/>
            <person name="Brachmann A."/>
            <person name="Corradi N."/>
        </authorList>
    </citation>
    <scope>NUCLEOTIDE SEQUENCE [LARGE SCALE GENOMIC DNA]</scope>
    <source>
        <strain evidence="1 2">A4</strain>
    </source>
</reference>
<evidence type="ECO:0000313" key="2">
    <source>
        <dbReference type="Proteomes" id="UP000234323"/>
    </source>
</evidence>
<dbReference type="EMBL" id="LLXI01001350">
    <property type="protein sequence ID" value="PKY53229.1"/>
    <property type="molecule type" value="Genomic_DNA"/>
</dbReference>
<comment type="caution">
    <text evidence="1">The sequence shown here is derived from an EMBL/GenBank/DDBJ whole genome shotgun (WGS) entry which is preliminary data.</text>
</comment>
<gene>
    <name evidence="1" type="ORF">RhiirA4_471325</name>
</gene>